<dbReference type="SUPFAM" id="SSF109854">
    <property type="entry name" value="DinB/YfiT-like putative metalloenzymes"/>
    <property type="match status" value="1"/>
</dbReference>
<reference evidence="2 3" key="1">
    <citation type="submission" date="2021-01" db="EMBL/GenBank/DDBJ databases">
        <title>Whole genome shotgun sequence of Asanoa iriomotensis NBRC 100142.</title>
        <authorList>
            <person name="Komaki H."/>
            <person name="Tamura T."/>
        </authorList>
    </citation>
    <scope>NUCLEOTIDE SEQUENCE [LARGE SCALE GENOMIC DNA]</scope>
    <source>
        <strain evidence="2 3">NBRC 100142</strain>
    </source>
</reference>
<proteinExistence type="predicted"/>
<dbReference type="Gene3D" id="1.20.120.450">
    <property type="entry name" value="dinb family like domain"/>
    <property type="match status" value="1"/>
</dbReference>
<sequence length="257" mass="28659">MIAMAIDTRPQGLSRRRAADVAAAELRAFGAALTALDDADWVRATDCKGWTVKDVTAHVCGQYEEIAKPTVLLRRLRTAKKRYPEMIALDGHNQVQLDDLGRLSPQALFDHLAKHGPVAIRRIRLMPSIFRRISTDRFFPESPLAEPNLGYLLDVIMARDTWMHRLELARATSRVFDVDEHDFEIVGQVVRDLDRGWRRPPLRLELTGPAGGVWEIGTGPPVESVTADTLGMMLHLSGRDGVDLPPDSPLDAARVVF</sequence>
<evidence type="ECO:0000259" key="1">
    <source>
        <dbReference type="Pfam" id="PF11716"/>
    </source>
</evidence>
<comment type="caution">
    <text evidence="2">The sequence shown here is derived from an EMBL/GenBank/DDBJ whole genome shotgun (WGS) entry which is preliminary data.</text>
</comment>
<organism evidence="2 3">
    <name type="scientific">Asanoa iriomotensis</name>
    <dbReference type="NCBI Taxonomy" id="234613"/>
    <lineage>
        <taxon>Bacteria</taxon>
        <taxon>Bacillati</taxon>
        <taxon>Actinomycetota</taxon>
        <taxon>Actinomycetes</taxon>
        <taxon>Micromonosporales</taxon>
        <taxon>Micromonosporaceae</taxon>
        <taxon>Asanoa</taxon>
    </lineage>
</organism>
<gene>
    <name evidence="2" type="ORF">Air01nite_67630</name>
</gene>
<evidence type="ECO:0000313" key="2">
    <source>
        <dbReference type="EMBL" id="GIF60668.1"/>
    </source>
</evidence>
<feature type="domain" description="Mycothiol-dependent maleylpyruvate isomerase metal-binding" evidence="1">
    <location>
        <begin position="23"/>
        <end position="169"/>
    </location>
</feature>
<name>A0ABQ4CD17_9ACTN</name>
<accession>A0ABQ4CD17</accession>
<dbReference type="Pfam" id="PF11716">
    <property type="entry name" value="MDMPI_N"/>
    <property type="match status" value="1"/>
</dbReference>
<dbReference type="InterPro" id="IPR024344">
    <property type="entry name" value="MDMPI_metal-binding"/>
</dbReference>
<dbReference type="EMBL" id="BONC01000073">
    <property type="protein sequence ID" value="GIF60668.1"/>
    <property type="molecule type" value="Genomic_DNA"/>
</dbReference>
<dbReference type="InterPro" id="IPR034660">
    <property type="entry name" value="DinB/YfiT-like"/>
</dbReference>
<keyword evidence="3" id="KW-1185">Reference proteome</keyword>
<protein>
    <recommendedName>
        <fullName evidence="1">Mycothiol-dependent maleylpyruvate isomerase metal-binding domain-containing protein</fullName>
    </recommendedName>
</protein>
<dbReference type="Proteomes" id="UP000624325">
    <property type="component" value="Unassembled WGS sequence"/>
</dbReference>
<dbReference type="NCBIfam" id="TIGR03083">
    <property type="entry name" value="maleylpyruvate isomerase family mycothiol-dependent enzyme"/>
    <property type="match status" value="1"/>
</dbReference>
<dbReference type="InterPro" id="IPR017517">
    <property type="entry name" value="Maleyloyr_isom"/>
</dbReference>
<evidence type="ECO:0000313" key="3">
    <source>
        <dbReference type="Proteomes" id="UP000624325"/>
    </source>
</evidence>